<feature type="transmembrane region" description="Helical" evidence="1">
    <location>
        <begin position="204"/>
        <end position="227"/>
    </location>
</feature>
<feature type="transmembrane region" description="Helical" evidence="1">
    <location>
        <begin position="124"/>
        <end position="145"/>
    </location>
</feature>
<feature type="transmembrane region" description="Helical" evidence="1">
    <location>
        <begin position="239"/>
        <end position="264"/>
    </location>
</feature>
<gene>
    <name evidence="2" type="ORF">Salmuc_04047</name>
</gene>
<sequence length="466" mass="51570">MPNPLAYLALAIWPIVTIVLFRRLPTDRALILSMMLGYLFLPEPPAIFDLPLMPPLNKHNIPALTVFAVCLWRHGRPGSILPQNPLGKVLLLVFVFSPLATVATNTAPVVFGQVGLPGLGPKDAIALMVQQFLLVLPFLLARQFLATGGAQRELLRALMWGGLVYSLFMLIEIRLSPQLNNWIYGYFQHSFAQSIRFGGYRPVVFLYHGIWVAFFTMTATIAAWSLWRLGGEGKPSLLIAALYLTAILVMAKSFGAMIFAALLIPAVLFLTRLMQIRVAILIGLLAIGYPTLKGAELIPEERILAAAGAVAEDRANSLQFRFDQEGTLLERAKEKPLFGWGSWGRNHILDPVTGFILTVTDGRWIIVLGVYGWVGFLAEFGLLVLPLVLLWRESVAAPHERISPFIAPLSLLLAINVFDMIPNATLTPLTWLMAGALTGYAEALRAERLRLGRTKKDKGLKWQSIM</sequence>
<feature type="transmembrane region" description="Helical" evidence="1">
    <location>
        <begin position="29"/>
        <end position="48"/>
    </location>
</feature>
<accession>S9QRR0</accession>
<feature type="transmembrane region" description="Helical" evidence="1">
    <location>
        <begin position="6"/>
        <end position="22"/>
    </location>
</feature>
<dbReference type="RefSeq" id="WP_020040553.1">
    <property type="nucleotide sequence ID" value="NZ_KE557275.1"/>
</dbReference>
<dbReference type="OrthoDB" id="7595044at2"/>
<evidence type="ECO:0000256" key="1">
    <source>
        <dbReference type="SAM" id="Phobius"/>
    </source>
</evidence>
<dbReference type="Proteomes" id="UP000015347">
    <property type="component" value="Unassembled WGS sequence"/>
</dbReference>
<dbReference type="eggNOG" id="COG3307">
    <property type="taxonomic scope" value="Bacteria"/>
</dbReference>
<name>S9QRR0_9RHOB</name>
<feature type="transmembrane region" description="Helical" evidence="1">
    <location>
        <begin position="89"/>
        <end position="112"/>
    </location>
</feature>
<evidence type="ECO:0000313" key="2">
    <source>
        <dbReference type="EMBL" id="EPX82322.1"/>
    </source>
</evidence>
<organism evidence="2 3">
    <name type="scientific">Salipiger mucosus DSM 16094</name>
    <dbReference type="NCBI Taxonomy" id="1123237"/>
    <lineage>
        <taxon>Bacteria</taxon>
        <taxon>Pseudomonadati</taxon>
        <taxon>Pseudomonadota</taxon>
        <taxon>Alphaproteobacteria</taxon>
        <taxon>Rhodobacterales</taxon>
        <taxon>Roseobacteraceae</taxon>
        <taxon>Salipiger</taxon>
    </lineage>
</organism>
<reference evidence="3" key="1">
    <citation type="journal article" date="2014" name="Stand. Genomic Sci.">
        <title>Genome sequence of the exopolysaccharide-producing Salipiger mucosus type strain (DSM 16094(T)), a moderately halophilic member of the Roseobacter clade.</title>
        <authorList>
            <person name="Riedel T."/>
            <person name="Spring S."/>
            <person name="Fiebig A."/>
            <person name="Petersen J."/>
            <person name="Kyrpides N.C."/>
            <person name="Goker M."/>
            <person name="Klenk H.P."/>
        </authorList>
    </citation>
    <scope>NUCLEOTIDE SEQUENCE [LARGE SCALE GENOMIC DNA]</scope>
    <source>
        <strain evidence="3">DSM 16094</strain>
    </source>
</reference>
<dbReference type="EMBL" id="APVH01000023">
    <property type="protein sequence ID" value="EPX82322.1"/>
    <property type="molecule type" value="Genomic_DNA"/>
</dbReference>
<dbReference type="AlphaFoldDB" id="S9QRR0"/>
<protein>
    <recommendedName>
        <fullName evidence="4">Lipid A core-O-antigen ligase</fullName>
    </recommendedName>
</protein>
<comment type="caution">
    <text evidence="2">The sequence shown here is derived from an EMBL/GenBank/DDBJ whole genome shotgun (WGS) entry which is preliminary data.</text>
</comment>
<keyword evidence="1" id="KW-0472">Membrane</keyword>
<evidence type="ECO:0000313" key="3">
    <source>
        <dbReference type="Proteomes" id="UP000015347"/>
    </source>
</evidence>
<evidence type="ECO:0008006" key="4">
    <source>
        <dbReference type="Google" id="ProtNLM"/>
    </source>
</evidence>
<feature type="transmembrane region" description="Helical" evidence="1">
    <location>
        <begin position="428"/>
        <end position="446"/>
    </location>
</feature>
<proteinExistence type="predicted"/>
<feature type="transmembrane region" description="Helical" evidence="1">
    <location>
        <begin position="157"/>
        <end position="175"/>
    </location>
</feature>
<dbReference type="STRING" id="1123237.Salmuc_04047"/>
<keyword evidence="1" id="KW-0812">Transmembrane</keyword>
<feature type="transmembrane region" description="Helical" evidence="1">
    <location>
        <begin position="364"/>
        <end position="390"/>
    </location>
</feature>
<keyword evidence="3" id="KW-1185">Reference proteome</keyword>
<dbReference type="HOGENOM" id="CLU_586233_0_0_5"/>
<keyword evidence="1" id="KW-1133">Transmembrane helix</keyword>